<feature type="transmembrane region" description="Helical" evidence="6">
    <location>
        <begin position="149"/>
        <end position="172"/>
    </location>
</feature>
<evidence type="ECO:0000313" key="8">
    <source>
        <dbReference type="EMBL" id="CDT71680.1"/>
    </source>
</evidence>
<evidence type="ECO:0000256" key="5">
    <source>
        <dbReference type="ARBA" id="ARBA00023136"/>
    </source>
</evidence>
<dbReference type="AlphaFoldDB" id="A0A0T7D9M6"/>
<evidence type="ECO:0000256" key="6">
    <source>
        <dbReference type="SAM" id="Phobius"/>
    </source>
</evidence>
<dbReference type="PIRSF" id="PIRSF006324">
    <property type="entry name" value="LeuE"/>
    <property type="match status" value="1"/>
</dbReference>
<dbReference type="PANTHER" id="PTHR30086:SF21">
    <property type="entry name" value="TRANSPORT PROTEIN"/>
    <property type="match status" value="1"/>
</dbReference>
<keyword evidence="2" id="KW-1003">Cell membrane</keyword>
<feature type="transmembrane region" description="Helical" evidence="6">
    <location>
        <begin position="184"/>
        <end position="201"/>
    </location>
</feature>
<evidence type="ECO:0000313" key="10">
    <source>
        <dbReference type="Proteomes" id="UP000049495"/>
    </source>
</evidence>
<feature type="transmembrane region" description="Helical" evidence="6">
    <location>
        <begin position="110"/>
        <end position="137"/>
    </location>
</feature>
<keyword evidence="9" id="KW-1185">Reference proteome</keyword>
<keyword evidence="5 6" id="KW-0472">Membrane</keyword>
<dbReference type="GO" id="GO:0015171">
    <property type="term" value="F:amino acid transmembrane transporter activity"/>
    <property type="evidence" value="ECO:0007669"/>
    <property type="project" value="TreeGrafter"/>
</dbReference>
<dbReference type="OrthoDB" id="9804822at2"/>
<feature type="transmembrane region" description="Helical" evidence="6">
    <location>
        <begin position="37"/>
        <end position="59"/>
    </location>
</feature>
<dbReference type="EMBL" id="CCJV01000056">
    <property type="protein sequence ID" value="CDT13258.1"/>
    <property type="molecule type" value="Genomic_DNA"/>
</dbReference>
<feature type="transmembrane region" description="Helical" evidence="6">
    <location>
        <begin position="71"/>
        <end position="89"/>
    </location>
</feature>
<comment type="subcellular location">
    <subcellularLocation>
        <location evidence="1">Cell membrane</location>
        <topology evidence="1">Multi-pass membrane protein</topology>
    </subcellularLocation>
</comment>
<comment type="caution">
    <text evidence="7">The sequence shown here is derived from an EMBL/GenBank/DDBJ whole genome shotgun (WGS) entry which is preliminary data.</text>
</comment>
<reference evidence="10" key="2">
    <citation type="submission" date="2014-06" db="EMBL/GenBank/DDBJ databases">
        <authorList>
            <person name="Le Roux Frederique"/>
        </authorList>
    </citation>
    <scope>NUCLEOTIDE SEQUENCE [LARGE SCALE GENOMIC DNA]</scope>
    <source>
        <strain evidence="10">J5-5</strain>
    </source>
</reference>
<evidence type="ECO:0000256" key="1">
    <source>
        <dbReference type="ARBA" id="ARBA00004651"/>
    </source>
</evidence>
<accession>A0A0T7D9M6</accession>
<dbReference type="PANTHER" id="PTHR30086">
    <property type="entry name" value="ARGININE EXPORTER PROTEIN ARGO"/>
    <property type="match status" value="1"/>
</dbReference>
<keyword evidence="4 6" id="KW-1133">Transmembrane helix</keyword>
<evidence type="ECO:0000256" key="2">
    <source>
        <dbReference type="ARBA" id="ARBA00022475"/>
    </source>
</evidence>
<evidence type="ECO:0000256" key="3">
    <source>
        <dbReference type="ARBA" id="ARBA00022692"/>
    </source>
</evidence>
<protein>
    <submittedName>
        <fullName evidence="7">Uncharacterized protein</fullName>
    </submittedName>
</protein>
<dbReference type="Pfam" id="PF01810">
    <property type="entry name" value="LysE"/>
    <property type="match status" value="1"/>
</dbReference>
<dbReference type="Proteomes" id="UP000049495">
    <property type="component" value="Unassembled WGS sequence"/>
</dbReference>
<reference evidence="7 9" key="1">
    <citation type="submission" date="2014-06" db="EMBL/GenBank/DDBJ databases">
        <authorList>
            <person name="Le Roux F."/>
        </authorList>
    </citation>
    <scope>NUCLEOTIDE SEQUENCE</scope>
    <source>
        <strain evidence="8 9">J5-4</strain>
        <strain evidence="7">J5-5</strain>
    </source>
</reference>
<dbReference type="GeneID" id="93902430"/>
<evidence type="ECO:0000256" key="4">
    <source>
        <dbReference type="ARBA" id="ARBA00022989"/>
    </source>
</evidence>
<dbReference type="RefSeq" id="WP_048660025.1">
    <property type="nucleotide sequence ID" value="NZ_AP025477.1"/>
</dbReference>
<organism evidence="7 10">
    <name type="scientific">Vibrio crassostreae</name>
    <dbReference type="NCBI Taxonomy" id="246167"/>
    <lineage>
        <taxon>Bacteria</taxon>
        <taxon>Pseudomonadati</taxon>
        <taxon>Pseudomonadota</taxon>
        <taxon>Gammaproteobacteria</taxon>
        <taxon>Vibrionales</taxon>
        <taxon>Vibrionaceae</taxon>
        <taxon>Vibrio</taxon>
    </lineage>
</organism>
<dbReference type="GO" id="GO:0005886">
    <property type="term" value="C:plasma membrane"/>
    <property type="evidence" value="ECO:0007669"/>
    <property type="project" value="UniProtKB-SubCell"/>
</dbReference>
<dbReference type="Proteomes" id="UP000049077">
    <property type="component" value="Unassembled WGS sequence"/>
</dbReference>
<proteinExistence type="predicted"/>
<evidence type="ECO:0000313" key="9">
    <source>
        <dbReference type="Proteomes" id="UP000049077"/>
    </source>
</evidence>
<dbReference type="InterPro" id="IPR001123">
    <property type="entry name" value="LeuE-type"/>
</dbReference>
<name>A0A0T7D9M6_9VIBR</name>
<gene>
    <name evidence="8" type="ORF">VCR4J5_790105</name>
    <name evidence="7" type="ORF">VCR5J5_1490063</name>
</gene>
<sequence length="203" mass="22305">MEWLSLAVLGLLIVISPGADFVLVLKNSVNQGRQAGIWTAIGVSLAICVHISYSMLGISYLISQNEQLFDMIRYAGAAYLIYLGLKGILSADNKLAPMEDAKQSTNVWRYLAQGFLCNVLNPKTMLFFLSIFSQVISPDAENQHVALGYGLYMIVLHGLWFGIVAMLFTSNTLQKHLLRAKKRLNQACGFGLVTFGALLAVKS</sequence>
<keyword evidence="3 6" id="KW-0812">Transmembrane</keyword>
<feature type="transmembrane region" description="Helical" evidence="6">
    <location>
        <begin position="6"/>
        <end position="25"/>
    </location>
</feature>
<evidence type="ECO:0000313" key="7">
    <source>
        <dbReference type="EMBL" id="CDT13258.1"/>
    </source>
</evidence>
<dbReference type="EMBL" id="CCJX01000167">
    <property type="protein sequence ID" value="CDT71680.1"/>
    <property type="molecule type" value="Genomic_DNA"/>
</dbReference>